<dbReference type="EMBL" id="JAVIJC010000014">
    <property type="protein sequence ID" value="MDX8492903.1"/>
    <property type="molecule type" value="Genomic_DNA"/>
</dbReference>
<keyword evidence="1" id="KW-1188">Viral release from host cell</keyword>
<evidence type="ECO:0000313" key="4">
    <source>
        <dbReference type="Proteomes" id="UP001271249"/>
    </source>
</evidence>
<dbReference type="InterPro" id="IPR038713">
    <property type="entry name" value="Terminase_Gp1_N_sf"/>
</dbReference>
<comment type="caution">
    <text evidence="3">The sequence shown here is derived from an EMBL/GenBank/DDBJ whole genome shotgun (WGS) entry which is preliminary data.</text>
</comment>
<evidence type="ECO:0000256" key="1">
    <source>
        <dbReference type="ARBA" id="ARBA00022612"/>
    </source>
</evidence>
<accession>A0ABU4Z1G9</accession>
<gene>
    <name evidence="3" type="ORF">RFN29_15095</name>
</gene>
<evidence type="ECO:0000256" key="2">
    <source>
        <dbReference type="ARBA" id="ARBA00023219"/>
    </source>
</evidence>
<dbReference type="PANTHER" id="PTHR41328:SF2">
    <property type="entry name" value="TERMINASE SMALL SUBUNIT"/>
    <property type="match status" value="1"/>
</dbReference>
<sequence length="184" mass="20615">MTPKQERFVREYLIDLNATQAAIRCGYSAKTANREGARLLSNAVIKAAIDAAKIKRTDKLEISGERVLKEISRMAFYDPLDLIEIVRDALPDEIADDVRLSDDGKVIQGLRSAQDIKYLPEDVRRAIVGWGYDRNQNFTLKLADKSKALDQLARHLSLYNDKLEVTGLDALADRLARAAKRAGD</sequence>
<name>A0ABU4Z1G9_9HYPH</name>
<dbReference type="PANTHER" id="PTHR41328">
    <property type="entry name" value="TERMINASE SMALL SUBUNIT-RELATED"/>
    <property type="match status" value="1"/>
</dbReference>
<keyword evidence="2" id="KW-0231">Viral genome packaging</keyword>
<dbReference type="Pfam" id="PF03592">
    <property type="entry name" value="Terminase_2"/>
    <property type="match status" value="1"/>
</dbReference>
<dbReference type="RefSeq" id="WP_320226885.1">
    <property type="nucleotide sequence ID" value="NZ_JAVIJC010000014.1"/>
</dbReference>
<dbReference type="InterPro" id="IPR052404">
    <property type="entry name" value="SPP1-like_terminase"/>
</dbReference>
<reference evidence="3 4" key="1">
    <citation type="submission" date="2023-08" db="EMBL/GenBank/DDBJ databases">
        <title>Implementing the SeqCode for naming new Mesorhizobium species isolated from Vachellia karroo root nodules.</title>
        <authorList>
            <person name="Van Lill M."/>
        </authorList>
    </citation>
    <scope>NUCLEOTIDE SEQUENCE [LARGE SCALE GENOMIC DNA]</scope>
    <source>
        <strain evidence="3 4">VK22B</strain>
    </source>
</reference>
<keyword evidence="4" id="KW-1185">Reference proteome</keyword>
<proteinExistence type="predicted"/>
<organism evidence="3 4">
    <name type="scientific">Mesorhizobium captivum</name>
    <dbReference type="NCBI Taxonomy" id="3072319"/>
    <lineage>
        <taxon>Bacteria</taxon>
        <taxon>Pseudomonadati</taxon>
        <taxon>Pseudomonadota</taxon>
        <taxon>Alphaproteobacteria</taxon>
        <taxon>Hyphomicrobiales</taxon>
        <taxon>Phyllobacteriaceae</taxon>
        <taxon>Mesorhizobium</taxon>
    </lineage>
</organism>
<evidence type="ECO:0000313" key="3">
    <source>
        <dbReference type="EMBL" id="MDX8492903.1"/>
    </source>
</evidence>
<dbReference type="InterPro" id="IPR005335">
    <property type="entry name" value="Terminase_ssu"/>
</dbReference>
<dbReference type="Gene3D" id="1.10.10.1400">
    <property type="entry name" value="Terminase, small subunit, N-terminal DNA-binding domain, HTH motif"/>
    <property type="match status" value="1"/>
</dbReference>
<protein>
    <submittedName>
        <fullName evidence="3">Terminase small subunit</fullName>
    </submittedName>
</protein>
<dbReference type="Proteomes" id="UP001271249">
    <property type="component" value="Unassembled WGS sequence"/>
</dbReference>